<dbReference type="EMBL" id="CP059572">
    <property type="protein sequence ID" value="QXJ26082.1"/>
    <property type="molecule type" value="Genomic_DNA"/>
</dbReference>
<evidence type="ECO:0000313" key="3">
    <source>
        <dbReference type="EMBL" id="QXJ26082.1"/>
    </source>
</evidence>
<accession>A0ABX8R8I0</accession>
<dbReference type="InterPro" id="IPR013083">
    <property type="entry name" value="Znf_RING/FYVE/PHD"/>
</dbReference>
<name>A0ABX8R8I0_9ACTN</name>
<dbReference type="InterPro" id="IPR001607">
    <property type="entry name" value="Znf_UBP"/>
</dbReference>
<reference evidence="3" key="1">
    <citation type="submission" date="2020-07" db="EMBL/GenBank/DDBJ databases">
        <authorList>
            <person name="Tarantini F.S."/>
            <person name="Hong K.W."/>
            <person name="Chan K.G."/>
        </authorList>
    </citation>
    <scope>NUCLEOTIDE SEQUENCE</scope>
    <source>
        <strain evidence="3">32-07</strain>
    </source>
</reference>
<dbReference type="SUPFAM" id="SSF57850">
    <property type="entry name" value="RING/U-box"/>
    <property type="match status" value="1"/>
</dbReference>
<dbReference type="PROSITE" id="PS50271">
    <property type="entry name" value="ZF_UBP"/>
    <property type="match status" value="1"/>
</dbReference>
<gene>
    <name evidence="3" type="ORF">AGRA3207_007678</name>
</gene>
<feature type="domain" description="UBP-type" evidence="2">
    <location>
        <begin position="2"/>
        <end position="87"/>
    </location>
</feature>
<proteinExistence type="predicted"/>
<evidence type="ECO:0000259" key="2">
    <source>
        <dbReference type="PROSITE" id="PS50271"/>
    </source>
</evidence>
<feature type="region of interest" description="Disordered" evidence="1">
    <location>
        <begin position="1"/>
        <end position="20"/>
    </location>
</feature>
<dbReference type="Pfam" id="PF02148">
    <property type="entry name" value="zf-UBP"/>
    <property type="match status" value="1"/>
</dbReference>
<keyword evidence="4" id="KW-1185">Reference proteome</keyword>
<sequence length="87" mass="9743">MATCEHVRSVPAQDPSPNTPQGCEECLAEGTRWVHLRLCLGCGHVGCCDSSPQRHASRHFGKEGHPIVRSFEPGEDWRWCFVDELIV</sequence>
<dbReference type="Proteomes" id="UP001049518">
    <property type="component" value="Chromosome"/>
</dbReference>
<protein>
    <submittedName>
        <fullName evidence="3">UBP-type zinc finger domain-containing protein</fullName>
    </submittedName>
</protein>
<evidence type="ECO:0000313" key="4">
    <source>
        <dbReference type="Proteomes" id="UP001049518"/>
    </source>
</evidence>
<organism evidence="3 4">
    <name type="scientific">Actinomadura graeca</name>
    <dbReference type="NCBI Taxonomy" id="2750812"/>
    <lineage>
        <taxon>Bacteria</taxon>
        <taxon>Bacillati</taxon>
        <taxon>Actinomycetota</taxon>
        <taxon>Actinomycetes</taxon>
        <taxon>Streptosporangiales</taxon>
        <taxon>Thermomonosporaceae</taxon>
        <taxon>Actinomadura</taxon>
    </lineage>
</organism>
<dbReference type="Gene3D" id="3.30.40.10">
    <property type="entry name" value="Zinc/RING finger domain, C3HC4 (zinc finger)"/>
    <property type="match status" value="1"/>
</dbReference>
<evidence type="ECO:0000256" key="1">
    <source>
        <dbReference type="SAM" id="MobiDB-lite"/>
    </source>
</evidence>
<dbReference type="RefSeq" id="WP_231332303.1">
    <property type="nucleotide sequence ID" value="NZ_CP059572.1"/>
</dbReference>